<evidence type="ECO:0008006" key="3">
    <source>
        <dbReference type="Google" id="ProtNLM"/>
    </source>
</evidence>
<dbReference type="AlphaFoldDB" id="A0AAE0ER65"/>
<feature type="non-terminal residue" evidence="1">
    <location>
        <position position="1"/>
    </location>
</feature>
<protein>
    <recommendedName>
        <fullName evidence="3">Sfi1 spindle body domain-containing protein</fullName>
    </recommendedName>
</protein>
<name>A0AAE0ER65_9CHLO</name>
<accession>A0AAE0ER65</accession>
<gene>
    <name evidence="1" type="ORF">CYMTET_52602</name>
</gene>
<organism evidence="1 2">
    <name type="scientific">Cymbomonas tetramitiformis</name>
    <dbReference type="NCBI Taxonomy" id="36881"/>
    <lineage>
        <taxon>Eukaryota</taxon>
        <taxon>Viridiplantae</taxon>
        <taxon>Chlorophyta</taxon>
        <taxon>Pyramimonadophyceae</taxon>
        <taxon>Pyramimonadales</taxon>
        <taxon>Pyramimonadaceae</taxon>
        <taxon>Cymbomonas</taxon>
    </lineage>
</organism>
<comment type="caution">
    <text evidence="1">The sequence shown here is derived from an EMBL/GenBank/DDBJ whole genome shotgun (WGS) entry which is preliminary data.</text>
</comment>
<keyword evidence="2" id="KW-1185">Reference proteome</keyword>
<proteinExistence type="predicted"/>
<dbReference type="Proteomes" id="UP001190700">
    <property type="component" value="Unassembled WGS sequence"/>
</dbReference>
<sequence>LQQARWGPARSLELQQARWGPARSLELQQARWGPARSLELQQARWGPARSLELQQARWGPARSLELQQAREQLARTVAKWGQISLAAAFAGWAHSCLERRPLRRTARKALLRLSQRHLAQAFTAWQDSAASLKHLRELAKTLMQHFLLRTEAAAFRGWCQSWSSAKQKVLLLRHTVAFWQQRRYFKVLCHWRAFAEQRRRHVDLGLRAVLLWCNRSAGSALLCWREYAERHAALTQCKTRVASKRVHAQLAAIFAMWRAVAKRDRRRAAIVVKMMRRYTRHLKVSTFYAWENACDDVQQLALMAGQHAVKVVDQDLRRMLQGWCSLVRQLQSHRERVVLGITNWMRRTALTSFRDWRTLFQHRHHLRMTVMRCGRMQRKLQQRGAWESWALLLAISEEKAARLHRAKRQITKHAKSRAVKWWSHYSWRCRSLRDISRQVKRRGRYCAVLTALSSWVLVVQHSSTCRQLADSHRREVARLLLGRILLQWRDLAKEMAQYKRMVLRENGRHARRIWCLALQIWRNLTARRRQIRLEVLRLVSGRAQVAVAAALTHWRKHSQRLTFLQLPWEHVLHLQLRATARSVLRARFSTWTVRALYVRNSECRINLLLARWGLLRAVHMWRHWQACALGRRRLRVVSARLQALWDARLLASTMLLFVRQRVTKQRKRRMLQRAVKLWNLRAETRVKKLLPRWRSLAQRACMAAKFMRVLEPKLRLKLLAQTWAAWREEKREGKQLDKTALLCRRVGRIYLYGMFRSWKLLTLTVRKCQMLLPRLTLGRSIRVLRTWRLRTARVRLLRRTAMRLQQYCGSRLQANVLATWGLTTLLKKRCKTLYSRHCCTRRSVCLEGSMHIWKLLYRRQTLNKRRRAKLATLWTRRVFAKWKDDWAAHKQGILKAASCWRSTCRRTRLQWYLDAFSCWKELHHKAVMDRCMVCKHGRRTAKRHLQNAFTAMVHFVEELNRSREHLKHCLRTKRITMQWFMNFYWDAYECDIRHSLEMLTGTCDNAMGELFQGSLPMGLRKSIINHSEVFAEGEGPSMVAREAWGSVVRELRPILDLKYHESNAELGGVSESVPEMRALPASQRLQAGGAAHRYVDEVSGSISLETSDGNNRTVERIVETTKVMTREMSKMRHSRH</sequence>
<dbReference type="EMBL" id="LGRX02034645">
    <property type="protein sequence ID" value="KAK3237309.1"/>
    <property type="molecule type" value="Genomic_DNA"/>
</dbReference>
<reference evidence="1 2" key="1">
    <citation type="journal article" date="2015" name="Genome Biol. Evol.">
        <title>Comparative Genomics of a Bacterivorous Green Alga Reveals Evolutionary Causalities and Consequences of Phago-Mixotrophic Mode of Nutrition.</title>
        <authorList>
            <person name="Burns J.A."/>
            <person name="Paasch A."/>
            <person name="Narechania A."/>
            <person name="Kim E."/>
        </authorList>
    </citation>
    <scope>NUCLEOTIDE SEQUENCE [LARGE SCALE GENOMIC DNA]</scope>
    <source>
        <strain evidence="1 2">PLY_AMNH</strain>
    </source>
</reference>
<evidence type="ECO:0000313" key="1">
    <source>
        <dbReference type="EMBL" id="KAK3237309.1"/>
    </source>
</evidence>
<evidence type="ECO:0000313" key="2">
    <source>
        <dbReference type="Proteomes" id="UP001190700"/>
    </source>
</evidence>